<dbReference type="InterPro" id="IPR036388">
    <property type="entry name" value="WH-like_DNA-bd_sf"/>
</dbReference>
<dbReference type="EMBL" id="JABVEC010000005">
    <property type="protein sequence ID" value="MBC6465796.1"/>
    <property type="molecule type" value="Genomic_DNA"/>
</dbReference>
<dbReference type="InterPro" id="IPR014757">
    <property type="entry name" value="Tscrpt_reg_IclR_C"/>
</dbReference>
<keyword evidence="2" id="KW-0238">DNA-binding</keyword>
<comment type="caution">
    <text evidence="6">The sequence shown here is derived from an EMBL/GenBank/DDBJ whole genome shotgun (WGS) entry which is preliminary data.</text>
</comment>
<dbReference type="PANTHER" id="PTHR30136:SF24">
    <property type="entry name" value="HTH-TYPE TRANSCRIPTIONAL REPRESSOR ALLR"/>
    <property type="match status" value="1"/>
</dbReference>
<dbReference type="RefSeq" id="WP_187242795.1">
    <property type="nucleotide sequence ID" value="NZ_BAAAOK010000006.1"/>
</dbReference>
<organism evidence="6 7">
    <name type="scientific">Actinomadura alba</name>
    <dbReference type="NCBI Taxonomy" id="406431"/>
    <lineage>
        <taxon>Bacteria</taxon>
        <taxon>Bacillati</taxon>
        <taxon>Actinomycetota</taxon>
        <taxon>Actinomycetes</taxon>
        <taxon>Streptosporangiales</taxon>
        <taxon>Thermomonosporaceae</taxon>
        <taxon>Actinomadura</taxon>
    </lineage>
</organism>
<dbReference type="InterPro" id="IPR050707">
    <property type="entry name" value="HTH_MetabolicPath_Reg"/>
</dbReference>
<feature type="domain" description="HTH iclR-type" evidence="4">
    <location>
        <begin position="10"/>
        <end position="71"/>
    </location>
</feature>
<dbReference type="SMART" id="SM00346">
    <property type="entry name" value="HTH_ICLR"/>
    <property type="match status" value="1"/>
</dbReference>
<keyword evidence="3" id="KW-0804">Transcription</keyword>
<dbReference type="InterPro" id="IPR005471">
    <property type="entry name" value="Tscrpt_reg_IclR_N"/>
</dbReference>
<dbReference type="SUPFAM" id="SSF46785">
    <property type="entry name" value="Winged helix' DNA-binding domain"/>
    <property type="match status" value="1"/>
</dbReference>
<dbReference type="SUPFAM" id="SSF55781">
    <property type="entry name" value="GAF domain-like"/>
    <property type="match status" value="1"/>
</dbReference>
<evidence type="ECO:0000256" key="1">
    <source>
        <dbReference type="ARBA" id="ARBA00023015"/>
    </source>
</evidence>
<feature type="domain" description="IclR-ED" evidence="5">
    <location>
        <begin position="72"/>
        <end position="250"/>
    </location>
</feature>
<dbReference type="PROSITE" id="PS51077">
    <property type="entry name" value="HTH_ICLR"/>
    <property type="match status" value="1"/>
</dbReference>
<dbReference type="InterPro" id="IPR036390">
    <property type="entry name" value="WH_DNA-bd_sf"/>
</dbReference>
<gene>
    <name evidence="6" type="ORF">HKK74_09845</name>
</gene>
<evidence type="ECO:0000313" key="6">
    <source>
        <dbReference type="EMBL" id="MBC6465796.1"/>
    </source>
</evidence>
<accession>A0ABR7LLQ4</accession>
<evidence type="ECO:0000256" key="2">
    <source>
        <dbReference type="ARBA" id="ARBA00023125"/>
    </source>
</evidence>
<dbReference type="Gene3D" id="1.10.10.10">
    <property type="entry name" value="Winged helix-like DNA-binding domain superfamily/Winged helix DNA-binding domain"/>
    <property type="match status" value="1"/>
</dbReference>
<reference evidence="6 7" key="1">
    <citation type="submission" date="2020-06" db="EMBL/GenBank/DDBJ databases">
        <title>Actinomadura xiongansis sp. nov., isolated from soil of Baiyangdian.</title>
        <authorList>
            <person name="Zhang X."/>
        </authorList>
    </citation>
    <scope>NUCLEOTIDE SEQUENCE [LARGE SCALE GENOMIC DNA]</scope>
    <source>
        <strain evidence="6 7">HBUM206468</strain>
    </source>
</reference>
<dbReference type="PANTHER" id="PTHR30136">
    <property type="entry name" value="HELIX-TURN-HELIX TRANSCRIPTIONAL REGULATOR, ICLR FAMILY"/>
    <property type="match status" value="1"/>
</dbReference>
<dbReference type="Pfam" id="PF09339">
    <property type="entry name" value="HTH_IclR"/>
    <property type="match status" value="1"/>
</dbReference>
<evidence type="ECO:0000256" key="3">
    <source>
        <dbReference type="ARBA" id="ARBA00023163"/>
    </source>
</evidence>
<dbReference type="Gene3D" id="3.30.450.40">
    <property type="match status" value="1"/>
</dbReference>
<protein>
    <submittedName>
        <fullName evidence="6">IclR family transcriptional regulator</fullName>
    </submittedName>
</protein>
<evidence type="ECO:0000259" key="5">
    <source>
        <dbReference type="PROSITE" id="PS51078"/>
    </source>
</evidence>
<name>A0ABR7LLQ4_9ACTN</name>
<proteinExistence type="predicted"/>
<evidence type="ECO:0000313" key="7">
    <source>
        <dbReference type="Proteomes" id="UP000805614"/>
    </source>
</evidence>
<keyword evidence="1" id="KW-0805">Transcription regulation</keyword>
<keyword evidence="7" id="KW-1185">Reference proteome</keyword>
<evidence type="ECO:0000259" key="4">
    <source>
        <dbReference type="PROSITE" id="PS51077"/>
    </source>
</evidence>
<dbReference type="PROSITE" id="PS51078">
    <property type="entry name" value="ICLR_ED"/>
    <property type="match status" value="1"/>
</dbReference>
<sequence>MAGNAAEPGRSTASRLLTLLEVFTVRNEELTLVEMAQRSAIPVATTYRLARELATWGALERLPDRRYRVGLRLWEIGSLAPRQRYLRELSRPYMQDLYDATKENVQIGVRDGNEVLIVEMVSGRSAIPSATRVGGRLPLHATAVGKVTLAFSEPELMALTVAEGLPKLAPRTIITPGQLKQAVEQVRSTELGFAYEEMTKGASSVASPVFGPDGRFAAALGLVVHASTDVTRLAPAVRTAALGLSRELARWSNLKH</sequence>
<dbReference type="Proteomes" id="UP000805614">
    <property type="component" value="Unassembled WGS sequence"/>
</dbReference>
<dbReference type="Pfam" id="PF01614">
    <property type="entry name" value="IclR_C"/>
    <property type="match status" value="1"/>
</dbReference>
<dbReference type="InterPro" id="IPR029016">
    <property type="entry name" value="GAF-like_dom_sf"/>
</dbReference>